<name>A0AAE0EJE3_9ROSI</name>
<dbReference type="SUPFAM" id="SSF53098">
    <property type="entry name" value="Ribonuclease H-like"/>
    <property type="match status" value="1"/>
</dbReference>
<sequence>MTSFEESQVNVSTGSGNNEVEEVELSASGGPKLKRGKSIVWNYMTTLITCLLDWNVDRKLSAITVDNCSTNDCMIEKNKEPMVTFIVVRWNSTYFMLSVALMYKDVFVRAQQHELQ</sequence>
<dbReference type="InterPro" id="IPR052035">
    <property type="entry name" value="ZnF_BED_domain_contain"/>
</dbReference>
<dbReference type="PANTHER" id="PTHR46481">
    <property type="entry name" value="ZINC FINGER BED DOMAIN-CONTAINING PROTEIN 4"/>
    <property type="match status" value="1"/>
</dbReference>
<dbReference type="AlphaFoldDB" id="A0AAE0EJE3"/>
<dbReference type="Proteomes" id="UP001281410">
    <property type="component" value="Unassembled WGS sequence"/>
</dbReference>
<organism evidence="2 3">
    <name type="scientific">Dipteronia sinensis</name>
    <dbReference type="NCBI Taxonomy" id="43782"/>
    <lineage>
        <taxon>Eukaryota</taxon>
        <taxon>Viridiplantae</taxon>
        <taxon>Streptophyta</taxon>
        <taxon>Embryophyta</taxon>
        <taxon>Tracheophyta</taxon>
        <taxon>Spermatophyta</taxon>
        <taxon>Magnoliopsida</taxon>
        <taxon>eudicotyledons</taxon>
        <taxon>Gunneridae</taxon>
        <taxon>Pentapetalae</taxon>
        <taxon>rosids</taxon>
        <taxon>malvids</taxon>
        <taxon>Sapindales</taxon>
        <taxon>Sapindaceae</taxon>
        <taxon>Hippocastanoideae</taxon>
        <taxon>Acereae</taxon>
        <taxon>Dipteronia</taxon>
    </lineage>
</organism>
<evidence type="ECO:0000313" key="3">
    <source>
        <dbReference type="Proteomes" id="UP001281410"/>
    </source>
</evidence>
<protein>
    <submittedName>
        <fullName evidence="2">Uncharacterized protein</fullName>
    </submittedName>
</protein>
<keyword evidence="3" id="KW-1185">Reference proteome</keyword>
<dbReference type="EMBL" id="JANJYJ010000001">
    <property type="protein sequence ID" value="KAK3229987.1"/>
    <property type="molecule type" value="Genomic_DNA"/>
</dbReference>
<feature type="region of interest" description="Disordered" evidence="1">
    <location>
        <begin position="1"/>
        <end position="32"/>
    </location>
</feature>
<dbReference type="PANTHER" id="PTHR46481:SF11">
    <property type="entry name" value="ZINC FINGER BED DOMAIN-CONTAINING PROTEIN RICESLEEPER 2-LIKE"/>
    <property type="match status" value="1"/>
</dbReference>
<proteinExistence type="predicted"/>
<evidence type="ECO:0000256" key="1">
    <source>
        <dbReference type="SAM" id="MobiDB-lite"/>
    </source>
</evidence>
<accession>A0AAE0EJE3</accession>
<feature type="compositionally biased region" description="Polar residues" evidence="1">
    <location>
        <begin position="1"/>
        <end position="18"/>
    </location>
</feature>
<comment type="caution">
    <text evidence="2">The sequence shown here is derived from an EMBL/GenBank/DDBJ whole genome shotgun (WGS) entry which is preliminary data.</text>
</comment>
<gene>
    <name evidence="2" type="ORF">Dsin_001868</name>
</gene>
<evidence type="ECO:0000313" key="2">
    <source>
        <dbReference type="EMBL" id="KAK3229987.1"/>
    </source>
</evidence>
<dbReference type="InterPro" id="IPR012337">
    <property type="entry name" value="RNaseH-like_sf"/>
</dbReference>
<reference evidence="2" key="1">
    <citation type="journal article" date="2023" name="Plant J.">
        <title>Genome sequences and population genomics provide insights into the demographic history, inbreeding, and mutation load of two 'living fossil' tree species of Dipteronia.</title>
        <authorList>
            <person name="Feng Y."/>
            <person name="Comes H.P."/>
            <person name="Chen J."/>
            <person name="Zhu S."/>
            <person name="Lu R."/>
            <person name="Zhang X."/>
            <person name="Li P."/>
            <person name="Qiu J."/>
            <person name="Olsen K.M."/>
            <person name="Qiu Y."/>
        </authorList>
    </citation>
    <scope>NUCLEOTIDE SEQUENCE</scope>
    <source>
        <strain evidence="2">NBL</strain>
    </source>
</reference>